<name>A0A9D3XJQ3_9SAUR</name>
<proteinExistence type="predicted"/>
<comment type="caution">
    <text evidence="2">The sequence shown here is derived from an EMBL/GenBank/DDBJ whole genome shotgun (WGS) entry which is preliminary data.</text>
</comment>
<dbReference type="Proteomes" id="UP000827986">
    <property type="component" value="Unassembled WGS sequence"/>
</dbReference>
<gene>
    <name evidence="2" type="ORF">KIL84_002107</name>
</gene>
<evidence type="ECO:0000313" key="2">
    <source>
        <dbReference type="EMBL" id="KAH1181173.1"/>
    </source>
</evidence>
<dbReference type="EMBL" id="JAHDVG010000469">
    <property type="protein sequence ID" value="KAH1181173.1"/>
    <property type="molecule type" value="Genomic_DNA"/>
</dbReference>
<evidence type="ECO:0000313" key="3">
    <source>
        <dbReference type="Proteomes" id="UP000827986"/>
    </source>
</evidence>
<feature type="region of interest" description="Disordered" evidence="1">
    <location>
        <begin position="1"/>
        <end position="136"/>
    </location>
</feature>
<sequence length="136" mass="14359">MARGASWRPTRGRQASSPASKQPPASTNSSPRLISKGPSLISPTHKLQPLPPSSGPRTLEAPELRVAPTPLRQLNTPGESAARRVQPWPPPPVPQGSSRAGGPGYKTLQWPPREPQGGTQRGQQTVVDGDVSLPSC</sequence>
<feature type="compositionally biased region" description="Low complexity" evidence="1">
    <location>
        <begin position="14"/>
        <end position="26"/>
    </location>
</feature>
<accession>A0A9D3XJQ3</accession>
<feature type="compositionally biased region" description="Low complexity" evidence="1">
    <location>
        <begin position="116"/>
        <end position="129"/>
    </location>
</feature>
<protein>
    <submittedName>
        <fullName evidence="2">Uncharacterized protein</fullName>
    </submittedName>
</protein>
<dbReference type="AlphaFoldDB" id="A0A9D3XJQ3"/>
<organism evidence="2 3">
    <name type="scientific">Mauremys mutica</name>
    <name type="common">yellowpond turtle</name>
    <dbReference type="NCBI Taxonomy" id="74926"/>
    <lineage>
        <taxon>Eukaryota</taxon>
        <taxon>Metazoa</taxon>
        <taxon>Chordata</taxon>
        <taxon>Craniata</taxon>
        <taxon>Vertebrata</taxon>
        <taxon>Euteleostomi</taxon>
        <taxon>Archelosauria</taxon>
        <taxon>Testudinata</taxon>
        <taxon>Testudines</taxon>
        <taxon>Cryptodira</taxon>
        <taxon>Durocryptodira</taxon>
        <taxon>Testudinoidea</taxon>
        <taxon>Geoemydidae</taxon>
        <taxon>Geoemydinae</taxon>
        <taxon>Mauremys</taxon>
    </lineage>
</organism>
<reference evidence="2" key="1">
    <citation type="submission" date="2021-09" db="EMBL/GenBank/DDBJ databases">
        <title>The genome of Mauremys mutica provides insights into the evolution of semi-aquatic lifestyle.</title>
        <authorList>
            <person name="Gong S."/>
            <person name="Gao Y."/>
        </authorList>
    </citation>
    <scope>NUCLEOTIDE SEQUENCE</scope>
    <source>
        <strain evidence="2">MM-2020</strain>
        <tissue evidence="2">Muscle</tissue>
    </source>
</reference>
<evidence type="ECO:0000256" key="1">
    <source>
        <dbReference type="SAM" id="MobiDB-lite"/>
    </source>
</evidence>
<keyword evidence="3" id="KW-1185">Reference proteome</keyword>